<evidence type="ECO:0000256" key="4">
    <source>
        <dbReference type="ARBA" id="ARBA00022692"/>
    </source>
</evidence>
<name>A0A9D5M268_9FIRM</name>
<comment type="similarity">
    <text evidence="7">Belongs to the binding-protein-dependent transport system permease family.</text>
</comment>
<feature type="domain" description="ABC transmembrane type-1" evidence="8">
    <location>
        <begin position="73"/>
        <end position="273"/>
    </location>
</feature>
<dbReference type="GO" id="GO:0055085">
    <property type="term" value="P:transmembrane transport"/>
    <property type="evidence" value="ECO:0007669"/>
    <property type="project" value="InterPro"/>
</dbReference>
<dbReference type="Gene3D" id="1.10.3720.10">
    <property type="entry name" value="MetI-like"/>
    <property type="match status" value="1"/>
</dbReference>
<dbReference type="PANTHER" id="PTHR43744">
    <property type="entry name" value="ABC TRANSPORTER PERMEASE PROTEIN MG189-RELATED-RELATED"/>
    <property type="match status" value="1"/>
</dbReference>
<dbReference type="SUPFAM" id="SSF161098">
    <property type="entry name" value="MetI-like"/>
    <property type="match status" value="1"/>
</dbReference>
<keyword evidence="4 7" id="KW-0812">Transmembrane</keyword>
<dbReference type="RefSeq" id="WP_226391890.1">
    <property type="nucleotide sequence ID" value="NZ_JADCKB010000003.1"/>
</dbReference>
<evidence type="ECO:0000256" key="6">
    <source>
        <dbReference type="ARBA" id="ARBA00023136"/>
    </source>
</evidence>
<evidence type="ECO:0000313" key="10">
    <source>
        <dbReference type="Proteomes" id="UP000806542"/>
    </source>
</evidence>
<dbReference type="Pfam" id="PF00528">
    <property type="entry name" value="BPD_transp_1"/>
    <property type="match status" value="1"/>
</dbReference>
<evidence type="ECO:0000256" key="2">
    <source>
        <dbReference type="ARBA" id="ARBA00022448"/>
    </source>
</evidence>
<dbReference type="Proteomes" id="UP000806542">
    <property type="component" value="Unassembled WGS sequence"/>
</dbReference>
<evidence type="ECO:0000256" key="1">
    <source>
        <dbReference type="ARBA" id="ARBA00004651"/>
    </source>
</evidence>
<feature type="transmembrane region" description="Helical" evidence="7">
    <location>
        <begin position="140"/>
        <end position="160"/>
    </location>
</feature>
<proteinExistence type="inferred from homology"/>
<gene>
    <name evidence="9" type="ORF">INF28_02455</name>
</gene>
<evidence type="ECO:0000256" key="5">
    <source>
        <dbReference type="ARBA" id="ARBA00022989"/>
    </source>
</evidence>
<evidence type="ECO:0000313" key="9">
    <source>
        <dbReference type="EMBL" id="MBE5039329.1"/>
    </source>
</evidence>
<feature type="transmembrane region" description="Helical" evidence="7">
    <location>
        <begin position="181"/>
        <end position="203"/>
    </location>
</feature>
<sequence length="288" mass="32204">MRESRGEKILGAVNYILLTLIAVLCVYPLIYILSASFSSSSEVLSGNVILLPKGLTTESYRRVLSNSSIWISYANTIFYTVAGVAVSMVLTTLGAYALSKKRLMGRRFFGFFISLTLWFQAGTIPTYLNIVNLNMLDTRWAILIPFALSTFNVIVLRTYFEGIPDALEEAARMDGAGDPYILFKIYLPLAMPSLATIALFYAVSRWNGYFWAMVLLQTDSKVPLQVVLKKMIVEISAVSDSKVDMTQKISQETFIYATIVISILPMLIFYPFIQKYFIKGMTVGAVKG</sequence>
<dbReference type="PANTHER" id="PTHR43744:SF9">
    <property type="entry name" value="POLYGALACTURONAN_RHAMNOGALACTURONAN TRANSPORT SYSTEM PERMEASE PROTEIN YTCP"/>
    <property type="match status" value="1"/>
</dbReference>
<keyword evidence="10" id="KW-1185">Reference proteome</keyword>
<protein>
    <submittedName>
        <fullName evidence="9">Carbohydrate ABC transporter permease</fullName>
    </submittedName>
</protein>
<dbReference type="InterPro" id="IPR000515">
    <property type="entry name" value="MetI-like"/>
</dbReference>
<feature type="transmembrane region" description="Helical" evidence="7">
    <location>
        <begin position="12"/>
        <end position="33"/>
    </location>
</feature>
<reference evidence="9" key="1">
    <citation type="submission" date="2020-10" db="EMBL/GenBank/DDBJ databases">
        <title>ChiBAC.</title>
        <authorList>
            <person name="Zenner C."/>
            <person name="Hitch T.C.A."/>
            <person name="Clavel T."/>
        </authorList>
    </citation>
    <scope>NUCLEOTIDE SEQUENCE</scope>
    <source>
        <strain evidence="9">DSM 107454</strain>
    </source>
</reference>
<comment type="subcellular location">
    <subcellularLocation>
        <location evidence="1 7">Cell membrane</location>
        <topology evidence="1 7">Multi-pass membrane protein</topology>
    </subcellularLocation>
</comment>
<feature type="transmembrane region" description="Helical" evidence="7">
    <location>
        <begin position="254"/>
        <end position="273"/>
    </location>
</feature>
<dbReference type="AlphaFoldDB" id="A0A9D5M268"/>
<feature type="transmembrane region" description="Helical" evidence="7">
    <location>
        <begin position="77"/>
        <end position="96"/>
    </location>
</feature>
<keyword evidence="3" id="KW-1003">Cell membrane</keyword>
<keyword evidence="5 7" id="KW-1133">Transmembrane helix</keyword>
<dbReference type="GO" id="GO:0005886">
    <property type="term" value="C:plasma membrane"/>
    <property type="evidence" value="ECO:0007669"/>
    <property type="project" value="UniProtKB-SubCell"/>
</dbReference>
<accession>A0A9D5M268</accession>
<dbReference type="InterPro" id="IPR035906">
    <property type="entry name" value="MetI-like_sf"/>
</dbReference>
<keyword evidence="2 7" id="KW-0813">Transport</keyword>
<dbReference type="EMBL" id="JADCKB010000003">
    <property type="protein sequence ID" value="MBE5039329.1"/>
    <property type="molecule type" value="Genomic_DNA"/>
</dbReference>
<evidence type="ECO:0000256" key="3">
    <source>
        <dbReference type="ARBA" id="ARBA00022475"/>
    </source>
</evidence>
<comment type="caution">
    <text evidence="9">The sequence shown here is derived from an EMBL/GenBank/DDBJ whole genome shotgun (WGS) entry which is preliminary data.</text>
</comment>
<dbReference type="PROSITE" id="PS50928">
    <property type="entry name" value="ABC_TM1"/>
    <property type="match status" value="1"/>
</dbReference>
<dbReference type="CDD" id="cd06261">
    <property type="entry name" value="TM_PBP2"/>
    <property type="match status" value="1"/>
</dbReference>
<keyword evidence="6 7" id="KW-0472">Membrane</keyword>
<evidence type="ECO:0000259" key="8">
    <source>
        <dbReference type="PROSITE" id="PS50928"/>
    </source>
</evidence>
<feature type="transmembrane region" description="Helical" evidence="7">
    <location>
        <begin position="108"/>
        <end position="128"/>
    </location>
</feature>
<organism evidence="9 10">
    <name type="scientific">Ructibacterium gallinarum</name>
    <dbReference type="NCBI Taxonomy" id="2779355"/>
    <lineage>
        <taxon>Bacteria</taxon>
        <taxon>Bacillati</taxon>
        <taxon>Bacillota</taxon>
        <taxon>Clostridia</taxon>
        <taxon>Eubacteriales</taxon>
        <taxon>Oscillospiraceae</taxon>
        <taxon>Ructibacterium</taxon>
    </lineage>
</organism>
<evidence type="ECO:0000256" key="7">
    <source>
        <dbReference type="RuleBase" id="RU363032"/>
    </source>
</evidence>